<proteinExistence type="predicted"/>
<feature type="transmembrane region" description="Helical" evidence="1">
    <location>
        <begin position="64"/>
        <end position="83"/>
    </location>
</feature>
<keyword evidence="3" id="KW-1185">Reference proteome</keyword>
<feature type="transmembrane region" description="Helical" evidence="1">
    <location>
        <begin position="285"/>
        <end position="306"/>
    </location>
</feature>
<reference evidence="3" key="1">
    <citation type="submission" date="2023-06" db="EMBL/GenBank/DDBJ databases">
        <title>Identification and characterization of horizontal gene transfer across gut microbiota members of farm animals based on homology search.</title>
        <authorList>
            <person name="Zeman M."/>
            <person name="Kubasova T."/>
            <person name="Jahodarova E."/>
            <person name="Nykrynova M."/>
            <person name="Rychlik I."/>
        </authorList>
    </citation>
    <scope>NUCLEOTIDE SEQUENCE [LARGE SCALE GENOMIC DNA]</scope>
    <source>
        <strain evidence="3">154_Feed</strain>
    </source>
</reference>
<dbReference type="Proteomes" id="UP001529421">
    <property type="component" value="Unassembled WGS sequence"/>
</dbReference>
<keyword evidence="1" id="KW-0812">Transmembrane</keyword>
<name>A0ABT7VAN0_9ACTN</name>
<organism evidence="2 3">
    <name type="scientific">Enorma phocaeensis</name>
    <dbReference type="NCBI Taxonomy" id="1871019"/>
    <lineage>
        <taxon>Bacteria</taxon>
        <taxon>Bacillati</taxon>
        <taxon>Actinomycetota</taxon>
        <taxon>Coriobacteriia</taxon>
        <taxon>Coriobacteriales</taxon>
        <taxon>Coriobacteriaceae</taxon>
        <taxon>Enorma</taxon>
    </lineage>
</organism>
<gene>
    <name evidence="2" type="ORF">QUW28_08665</name>
</gene>
<dbReference type="EMBL" id="JAUDDZ010000013">
    <property type="protein sequence ID" value="MDM8275559.1"/>
    <property type="molecule type" value="Genomic_DNA"/>
</dbReference>
<evidence type="ECO:0000313" key="2">
    <source>
        <dbReference type="EMBL" id="MDM8275559.1"/>
    </source>
</evidence>
<feature type="transmembrane region" description="Helical" evidence="1">
    <location>
        <begin position="26"/>
        <end position="52"/>
    </location>
</feature>
<feature type="transmembrane region" description="Helical" evidence="1">
    <location>
        <begin position="253"/>
        <end position="273"/>
    </location>
</feature>
<comment type="caution">
    <text evidence="2">The sequence shown here is derived from an EMBL/GenBank/DDBJ whole genome shotgun (WGS) entry which is preliminary data.</text>
</comment>
<feature type="transmembrane region" description="Helical" evidence="1">
    <location>
        <begin position="180"/>
        <end position="201"/>
    </location>
</feature>
<feature type="transmembrane region" description="Helical" evidence="1">
    <location>
        <begin position="213"/>
        <end position="233"/>
    </location>
</feature>
<protein>
    <submittedName>
        <fullName evidence="2">DUF2232 domain-containing protein</fullName>
    </submittedName>
</protein>
<feature type="transmembrane region" description="Helical" evidence="1">
    <location>
        <begin position="89"/>
        <end position="106"/>
    </location>
</feature>
<accession>A0ABT7VAN0</accession>
<evidence type="ECO:0000256" key="1">
    <source>
        <dbReference type="SAM" id="Phobius"/>
    </source>
</evidence>
<keyword evidence="1" id="KW-0472">Membrane</keyword>
<dbReference type="RefSeq" id="WP_289545685.1">
    <property type="nucleotide sequence ID" value="NZ_JAUDDZ010000013.1"/>
</dbReference>
<evidence type="ECO:0000313" key="3">
    <source>
        <dbReference type="Proteomes" id="UP001529421"/>
    </source>
</evidence>
<sequence>MVQGSQNTPGNELAPAPKQGGALSPLWYVGVALSVAIVSWYPLFGVMLLAGVARTIVDRGGHRALVGVVLAAVVPIVAFAAMLGLSQGLVLVPAAFTSLALATLMCRGRASVTAVSSVVVAGTLASLAVDAIILAGQGLGVAETTCGALLETVRLAAGDGVASDAIVSAAEPLVRALWPLVYSLTVMVNAVGAGIGAFVAAPRGTAPRRAPQLANFDAPLWSVAALALSILGMGASFADIPYADAVRTVSATVFMNVRIIFAAQGLGVLSSMLMRLRTGCMLRPLIICFAVWIEAMSFILSIVGLIDVWANFRKLARGGSDAEALT</sequence>
<feature type="transmembrane region" description="Helical" evidence="1">
    <location>
        <begin position="113"/>
        <end position="135"/>
    </location>
</feature>
<keyword evidence="1" id="KW-1133">Transmembrane helix</keyword>